<evidence type="ECO:0000313" key="15">
    <source>
        <dbReference type="Proteomes" id="UP000005225"/>
    </source>
</evidence>
<dbReference type="InterPro" id="IPR036051">
    <property type="entry name" value="KRAB_dom_sf"/>
</dbReference>
<evidence type="ECO:0000256" key="9">
    <source>
        <dbReference type="ARBA" id="ARBA00023163"/>
    </source>
</evidence>
<evidence type="ECO:0000256" key="11">
    <source>
        <dbReference type="PROSITE-ProRule" id="PRU00042"/>
    </source>
</evidence>
<feature type="domain" description="C2H2-type" evidence="12">
    <location>
        <begin position="471"/>
        <end position="498"/>
    </location>
</feature>
<keyword evidence="10" id="KW-0539">Nucleus</keyword>
<proteinExistence type="inferred from homology"/>
<dbReference type="InterPro" id="IPR001909">
    <property type="entry name" value="KRAB"/>
</dbReference>
<dbReference type="FunFam" id="3.30.160.60:FF:000622">
    <property type="entry name" value="zinc finger protein 26 isoform X3"/>
    <property type="match status" value="1"/>
</dbReference>
<sequence>EAVTFKDVAVVFTKEELGLLDPAQRKLYQDVMLENFRNLLSVGYQPFKLDTLLQLEREEKLWMMETETQGDGCSGHQNQNEIDSLQEVGLRYLLHEDLMCWQILEQFKSKLTRNEDSIINLQGKRSKLLKQSDPSCRESAGENTQFFEDENRIIKLRGKRSSSIKSQEIPIRTTWDFWRKMYLRESQNYQNRCQQIDVKNKLYKCDPCVISRRIAHHCDDKGLCKREKAVSPNNCGKEFMKKSSQCSIIQSGKQTSDKNGKGFSVGCHLELHQQLLLGKEPLLCIEYGKGIGSVLPVHQSIYTGEKCYRNDEFVEGFSQSLNLQPPQRFSTGEKPCRCQVCDQNFSSLPTHELIHPGEKLYTSGRCGKGFHHNLDLNIHCRAHPRDKTYKWEAHDRIVNQNSALHQTVHTGGKPYKCTVCDKRFSKASNLQTHQRIHTGEKPYKCDVCDKNFSRNSHLQAHQRVHTGEKPYKCDTCGKDFSQISHLQAHQRVHTGEKPYKCETCGKSFSQSSHLQDHQRVHTGEKPYKCDICGRGFSWSSHLQAHQRVHTGEKPYKCEECGKGFIWNSYLHVHQRIHTGEKPYKCDMCGKSFSQTSHLQAHRRVHTGEKPYKCTCGKGFSKSSCLQVHQRVHS</sequence>
<dbReference type="SMART" id="SM00355">
    <property type="entry name" value="ZnF_C2H2"/>
    <property type="match status" value="10"/>
</dbReference>
<dbReference type="InParanoid" id="H0WJM3"/>
<reference evidence="14" key="2">
    <citation type="submission" date="2025-08" db="UniProtKB">
        <authorList>
            <consortium name="Ensembl"/>
        </authorList>
    </citation>
    <scope>IDENTIFICATION</scope>
</reference>
<feature type="domain" description="C2H2-type" evidence="12">
    <location>
        <begin position="499"/>
        <end position="526"/>
    </location>
</feature>
<evidence type="ECO:0000256" key="6">
    <source>
        <dbReference type="ARBA" id="ARBA00022833"/>
    </source>
</evidence>
<dbReference type="FunFam" id="3.30.160.60:FF:001954">
    <property type="entry name" value="Zinc finger protein 787"/>
    <property type="match status" value="1"/>
</dbReference>
<dbReference type="GO" id="GO:0006355">
    <property type="term" value="P:regulation of DNA-templated transcription"/>
    <property type="evidence" value="ECO:0007669"/>
    <property type="project" value="InterPro"/>
</dbReference>
<keyword evidence="5 11" id="KW-0863">Zinc-finger</keyword>
<evidence type="ECO:0000256" key="3">
    <source>
        <dbReference type="ARBA" id="ARBA00022723"/>
    </source>
</evidence>
<evidence type="ECO:0000259" key="13">
    <source>
        <dbReference type="PROSITE" id="PS50805"/>
    </source>
</evidence>
<dbReference type="SUPFAM" id="SSF109640">
    <property type="entry name" value="KRAB domain (Kruppel-associated box)"/>
    <property type="match status" value="1"/>
</dbReference>
<dbReference type="GO" id="GO:0008270">
    <property type="term" value="F:zinc ion binding"/>
    <property type="evidence" value="ECO:0007669"/>
    <property type="project" value="UniProtKB-KW"/>
</dbReference>
<dbReference type="PROSITE" id="PS50805">
    <property type="entry name" value="KRAB"/>
    <property type="match status" value="1"/>
</dbReference>
<dbReference type="PANTHER" id="PTHR24377">
    <property type="entry name" value="IP01015P-RELATED"/>
    <property type="match status" value="1"/>
</dbReference>
<accession>H0WJM3</accession>
<dbReference type="InterPro" id="IPR013087">
    <property type="entry name" value="Znf_C2H2_type"/>
</dbReference>
<feature type="domain" description="C2H2-type" evidence="12">
    <location>
        <begin position="611"/>
        <end position="633"/>
    </location>
</feature>
<feature type="domain" description="KRAB" evidence="13">
    <location>
        <begin position="3"/>
        <end position="74"/>
    </location>
</feature>
<dbReference type="GO" id="GO:0003677">
    <property type="term" value="F:DNA binding"/>
    <property type="evidence" value="ECO:0007669"/>
    <property type="project" value="UniProtKB-KW"/>
</dbReference>
<keyword evidence="8" id="KW-0238">DNA-binding</keyword>
<feature type="domain" description="C2H2-type" evidence="12">
    <location>
        <begin position="555"/>
        <end position="582"/>
    </location>
</feature>
<feature type="domain" description="C2H2-type" evidence="12">
    <location>
        <begin position="415"/>
        <end position="442"/>
    </location>
</feature>
<dbReference type="OMA" id="LCTCGRC"/>
<dbReference type="CDD" id="cd07765">
    <property type="entry name" value="KRAB_A-box"/>
    <property type="match status" value="1"/>
</dbReference>
<dbReference type="Gene3D" id="3.30.160.60">
    <property type="entry name" value="Classic Zinc Finger"/>
    <property type="match status" value="10"/>
</dbReference>
<dbReference type="HOGENOM" id="CLU_002678_44_5_1"/>
<evidence type="ECO:0000256" key="1">
    <source>
        <dbReference type="ARBA" id="ARBA00004123"/>
    </source>
</evidence>
<evidence type="ECO:0000256" key="8">
    <source>
        <dbReference type="ARBA" id="ARBA00023125"/>
    </source>
</evidence>
<keyword evidence="9" id="KW-0804">Transcription</keyword>
<evidence type="ECO:0000256" key="2">
    <source>
        <dbReference type="ARBA" id="ARBA00006991"/>
    </source>
</evidence>
<dbReference type="FunFam" id="3.30.160.60:FF:000663">
    <property type="entry name" value="Zinc finger protein 45"/>
    <property type="match status" value="1"/>
</dbReference>
<evidence type="ECO:0000256" key="5">
    <source>
        <dbReference type="ARBA" id="ARBA00022771"/>
    </source>
</evidence>
<evidence type="ECO:0000313" key="14">
    <source>
        <dbReference type="Ensembl" id="ENSOGAP00000001705.2"/>
    </source>
</evidence>
<evidence type="ECO:0000259" key="12">
    <source>
        <dbReference type="PROSITE" id="PS50157"/>
    </source>
</evidence>
<evidence type="ECO:0000256" key="7">
    <source>
        <dbReference type="ARBA" id="ARBA00023015"/>
    </source>
</evidence>
<organism evidence="14 15">
    <name type="scientific">Otolemur garnettii</name>
    <name type="common">Small-eared galago</name>
    <name type="synonym">Garnett's greater bushbaby</name>
    <dbReference type="NCBI Taxonomy" id="30611"/>
    <lineage>
        <taxon>Eukaryota</taxon>
        <taxon>Metazoa</taxon>
        <taxon>Chordata</taxon>
        <taxon>Craniata</taxon>
        <taxon>Vertebrata</taxon>
        <taxon>Euteleostomi</taxon>
        <taxon>Mammalia</taxon>
        <taxon>Eutheria</taxon>
        <taxon>Euarchontoglires</taxon>
        <taxon>Primates</taxon>
        <taxon>Strepsirrhini</taxon>
        <taxon>Lorisiformes</taxon>
        <taxon>Galagidae</taxon>
        <taxon>Otolemur</taxon>
    </lineage>
</organism>
<reference evidence="15" key="1">
    <citation type="submission" date="2011-03" db="EMBL/GenBank/DDBJ databases">
        <title>Version 3 of the genome sequence of Otolemur garnettii (Bushbaby).</title>
        <authorList>
            <consortium name="The Broad Institute Genome Sequencing Platform"/>
            <person name="Di Palma F."/>
            <person name="Johnson J."/>
            <person name="Lander E.S."/>
            <person name="Lindblad-Toh K."/>
            <person name="Jaffe D.B."/>
            <person name="Gnerre S."/>
            <person name="MacCallum I."/>
            <person name="Przybylski D."/>
            <person name="Ribeiro F.J."/>
            <person name="Burton J.N."/>
            <person name="Walker B.J."/>
            <person name="Sharpe T."/>
            <person name="Hall G."/>
        </authorList>
    </citation>
    <scope>NUCLEOTIDE SEQUENCE [LARGE SCALE GENOMIC DNA]</scope>
</reference>
<dbReference type="Pfam" id="PF01352">
    <property type="entry name" value="KRAB"/>
    <property type="match status" value="1"/>
</dbReference>
<protein>
    <submittedName>
        <fullName evidence="14">Zinc finger protein 233</fullName>
    </submittedName>
</protein>
<dbReference type="PROSITE" id="PS00028">
    <property type="entry name" value="ZINC_FINGER_C2H2_1"/>
    <property type="match status" value="7"/>
</dbReference>
<dbReference type="GeneTree" id="ENSGT00940000163265"/>
<keyword evidence="3" id="KW-0479">Metal-binding</keyword>
<dbReference type="InterPro" id="IPR036236">
    <property type="entry name" value="Znf_C2H2_sf"/>
</dbReference>
<dbReference type="eggNOG" id="KOG1721">
    <property type="taxonomic scope" value="Eukaryota"/>
</dbReference>
<keyword evidence="7" id="KW-0805">Transcription regulation</keyword>
<feature type="domain" description="C2H2-type" evidence="12">
    <location>
        <begin position="527"/>
        <end position="554"/>
    </location>
</feature>
<dbReference type="GO" id="GO:0005634">
    <property type="term" value="C:nucleus"/>
    <property type="evidence" value="ECO:0007669"/>
    <property type="project" value="UniProtKB-SubCell"/>
</dbReference>
<evidence type="ECO:0000256" key="4">
    <source>
        <dbReference type="ARBA" id="ARBA00022737"/>
    </source>
</evidence>
<dbReference type="SUPFAM" id="SSF57667">
    <property type="entry name" value="beta-beta-alpha zinc fingers"/>
    <property type="match status" value="7"/>
</dbReference>
<dbReference type="Pfam" id="PF00096">
    <property type="entry name" value="zf-C2H2"/>
    <property type="match status" value="7"/>
</dbReference>
<comment type="similarity">
    <text evidence="2">Belongs to the krueppel C2H2-type zinc-finger protein family.</text>
</comment>
<dbReference type="InterPro" id="IPR050826">
    <property type="entry name" value="Krueppel_C2H2_ZnFinger"/>
</dbReference>
<dbReference type="FunFam" id="3.30.160.60:FF:002357">
    <property type="entry name" value="Zinc finger protein 782"/>
    <property type="match status" value="4"/>
</dbReference>
<dbReference type="SMART" id="SM00349">
    <property type="entry name" value="KRAB"/>
    <property type="match status" value="1"/>
</dbReference>
<feature type="domain" description="C2H2-type" evidence="12">
    <location>
        <begin position="583"/>
        <end position="610"/>
    </location>
</feature>
<dbReference type="AlphaFoldDB" id="H0WJM3"/>
<reference evidence="14" key="3">
    <citation type="submission" date="2025-09" db="UniProtKB">
        <authorList>
            <consortium name="Ensembl"/>
        </authorList>
    </citation>
    <scope>IDENTIFICATION</scope>
</reference>
<dbReference type="EMBL" id="AAQR03153560">
    <property type="status" value="NOT_ANNOTATED_CDS"/>
    <property type="molecule type" value="Genomic_DNA"/>
</dbReference>
<dbReference type="Gene3D" id="6.10.140.140">
    <property type="match status" value="1"/>
</dbReference>
<keyword evidence="15" id="KW-1185">Reference proteome</keyword>
<feature type="domain" description="C2H2-type" evidence="12">
    <location>
        <begin position="443"/>
        <end position="470"/>
    </location>
</feature>
<comment type="subcellular location">
    <subcellularLocation>
        <location evidence="1">Nucleus</location>
    </subcellularLocation>
</comment>
<dbReference type="PROSITE" id="PS50157">
    <property type="entry name" value="ZINC_FINGER_C2H2_2"/>
    <property type="match status" value="9"/>
</dbReference>
<dbReference type="Ensembl" id="ENSOGAT00000001914.2">
    <property type="protein sequence ID" value="ENSOGAP00000001705.2"/>
    <property type="gene ID" value="ENSOGAG00000001912.2"/>
</dbReference>
<dbReference type="Proteomes" id="UP000005225">
    <property type="component" value="Unassembled WGS sequence"/>
</dbReference>
<keyword evidence="4" id="KW-0677">Repeat</keyword>
<name>H0WJM3_OTOGA</name>
<dbReference type="FunFam" id="3.30.160.60:FF:000781">
    <property type="entry name" value="zinc finger protein 205 isoform X1"/>
    <property type="match status" value="1"/>
</dbReference>
<keyword evidence="6" id="KW-0862">Zinc</keyword>
<evidence type="ECO:0000256" key="10">
    <source>
        <dbReference type="ARBA" id="ARBA00023242"/>
    </source>
</evidence>
<feature type="domain" description="C2H2-type" evidence="12">
    <location>
        <begin position="361"/>
        <end position="388"/>
    </location>
</feature>
<dbReference type="STRING" id="30611.ENSOGAP00000001705"/>